<evidence type="ECO:0000256" key="6">
    <source>
        <dbReference type="ARBA" id="ARBA00023002"/>
    </source>
</evidence>
<dbReference type="Pfam" id="PF02558">
    <property type="entry name" value="ApbA"/>
    <property type="match status" value="1"/>
</dbReference>
<protein>
    <recommendedName>
        <fullName evidence="4">2-dehydropantoate 2-reductase</fullName>
        <ecNumber evidence="3">1.1.1.169</ecNumber>
    </recommendedName>
    <alternativeName>
        <fullName evidence="7">Ketopantoate reductase</fullName>
    </alternativeName>
</protein>
<dbReference type="EMBL" id="JBHRSB010000013">
    <property type="protein sequence ID" value="MFC3003692.1"/>
    <property type="molecule type" value="Genomic_DNA"/>
</dbReference>
<keyword evidence="5" id="KW-0521">NADP</keyword>
<evidence type="ECO:0000256" key="9">
    <source>
        <dbReference type="SAM" id="MobiDB-lite"/>
    </source>
</evidence>
<feature type="domain" description="Ketopantoate reductase C-terminal" evidence="11">
    <location>
        <begin position="196"/>
        <end position="339"/>
    </location>
</feature>
<evidence type="ECO:0000256" key="1">
    <source>
        <dbReference type="ARBA" id="ARBA00004994"/>
    </source>
</evidence>
<comment type="similarity">
    <text evidence="2">Belongs to the ketopantoate reductase family.</text>
</comment>
<evidence type="ECO:0000256" key="4">
    <source>
        <dbReference type="ARBA" id="ARBA00019465"/>
    </source>
</evidence>
<dbReference type="Proteomes" id="UP001595420">
    <property type="component" value="Unassembled WGS sequence"/>
</dbReference>
<reference evidence="13" key="1">
    <citation type="journal article" date="2019" name="Int. J. Syst. Evol. Microbiol.">
        <title>The Global Catalogue of Microorganisms (GCM) 10K type strain sequencing project: providing services to taxonomists for standard genome sequencing and annotation.</title>
        <authorList>
            <consortium name="The Broad Institute Genomics Platform"/>
            <consortium name="The Broad Institute Genome Sequencing Center for Infectious Disease"/>
            <person name="Wu L."/>
            <person name="Ma J."/>
        </authorList>
    </citation>
    <scope>NUCLEOTIDE SEQUENCE [LARGE SCALE GENOMIC DNA]</scope>
    <source>
        <strain evidence="13">CGMCC 1.16855</strain>
    </source>
</reference>
<dbReference type="PANTHER" id="PTHR43765">
    <property type="entry name" value="2-DEHYDROPANTOATE 2-REDUCTASE-RELATED"/>
    <property type="match status" value="1"/>
</dbReference>
<evidence type="ECO:0000259" key="11">
    <source>
        <dbReference type="Pfam" id="PF08546"/>
    </source>
</evidence>
<dbReference type="InterPro" id="IPR050838">
    <property type="entry name" value="Ketopantoate_reductase"/>
</dbReference>
<dbReference type="InterPro" id="IPR013332">
    <property type="entry name" value="KPR_N"/>
</dbReference>
<keyword evidence="13" id="KW-1185">Reference proteome</keyword>
<dbReference type="PANTHER" id="PTHR43765:SF2">
    <property type="entry name" value="2-DEHYDROPANTOATE 2-REDUCTASE"/>
    <property type="match status" value="1"/>
</dbReference>
<name>A0ABV7C198_9PROT</name>
<dbReference type="InterPro" id="IPR003710">
    <property type="entry name" value="ApbA"/>
</dbReference>
<feature type="domain" description="Ketopantoate reductase N-terminal" evidence="10">
    <location>
        <begin position="10"/>
        <end position="157"/>
    </location>
</feature>
<evidence type="ECO:0000256" key="2">
    <source>
        <dbReference type="ARBA" id="ARBA00007870"/>
    </source>
</evidence>
<dbReference type="NCBIfam" id="TIGR00745">
    <property type="entry name" value="apbA_panE"/>
    <property type="match status" value="1"/>
</dbReference>
<evidence type="ECO:0000256" key="8">
    <source>
        <dbReference type="ARBA" id="ARBA00048793"/>
    </source>
</evidence>
<feature type="region of interest" description="Disordered" evidence="9">
    <location>
        <begin position="286"/>
        <end position="305"/>
    </location>
</feature>
<organism evidence="12 13">
    <name type="scientific">Falsiroseomonas tokyonensis</name>
    <dbReference type="NCBI Taxonomy" id="430521"/>
    <lineage>
        <taxon>Bacteria</taxon>
        <taxon>Pseudomonadati</taxon>
        <taxon>Pseudomonadota</taxon>
        <taxon>Alphaproteobacteria</taxon>
        <taxon>Acetobacterales</taxon>
        <taxon>Roseomonadaceae</taxon>
        <taxon>Falsiroseomonas</taxon>
    </lineage>
</organism>
<evidence type="ECO:0000313" key="13">
    <source>
        <dbReference type="Proteomes" id="UP001595420"/>
    </source>
</evidence>
<evidence type="ECO:0000256" key="5">
    <source>
        <dbReference type="ARBA" id="ARBA00022857"/>
    </source>
</evidence>
<dbReference type="RefSeq" id="WP_216840134.1">
    <property type="nucleotide sequence ID" value="NZ_JAFNJS010000013.1"/>
</dbReference>
<evidence type="ECO:0000256" key="3">
    <source>
        <dbReference type="ARBA" id="ARBA00013014"/>
    </source>
</evidence>
<comment type="caution">
    <text evidence="12">The sequence shown here is derived from an EMBL/GenBank/DDBJ whole genome shotgun (WGS) entry which is preliminary data.</text>
</comment>
<sequence>MTQIPPLARILIMGAGAVGGYFGASLTRAGCDVTLVDAWAPHVEAMRRDGLTVRAMEAEGSFTTPVRALHISDVPQLVREAPFDVVFLAVKSYDTDWATALVLPFLAGQGCIVSLQNGINEEAIAAIAGWGRTLGCAIGLLAAELTGPGQVLRTSRRGSATAIGMRIGEVHGRITPRAEAIGALLAHADSVRVTTNLWGERWSKLTINAMRNPVSAMTGLSGQERDRDDAVRALSIRLGSQCVRVGRAMGLALEPISGLDLDLLAQAEEDAAALATVTQQILAHSAARSADQRPSMGQDVRKGRRTETEAISGLVARRGAEVGVDASLHARVNEIMRRIERGQLQPGRDLVLGL</sequence>
<gene>
    <name evidence="12" type="ORF">ACFOD3_27615</name>
</gene>
<evidence type="ECO:0000259" key="10">
    <source>
        <dbReference type="Pfam" id="PF02558"/>
    </source>
</evidence>
<keyword evidence="6" id="KW-0560">Oxidoreductase</keyword>
<dbReference type="Pfam" id="PF08546">
    <property type="entry name" value="ApbA_C"/>
    <property type="match status" value="1"/>
</dbReference>
<dbReference type="EC" id="1.1.1.169" evidence="3"/>
<comment type="pathway">
    <text evidence="1">Cofactor biosynthesis; (R)-pantothenate biosynthesis; (R)-pantoate from 3-methyl-2-oxobutanoate: step 2/2.</text>
</comment>
<evidence type="ECO:0000256" key="7">
    <source>
        <dbReference type="ARBA" id="ARBA00032024"/>
    </source>
</evidence>
<accession>A0ABV7C198</accession>
<evidence type="ECO:0000313" key="12">
    <source>
        <dbReference type="EMBL" id="MFC3003692.1"/>
    </source>
</evidence>
<dbReference type="InterPro" id="IPR013752">
    <property type="entry name" value="KPA_reductase"/>
</dbReference>
<proteinExistence type="inferred from homology"/>
<comment type="catalytic activity">
    <reaction evidence="8">
        <text>(R)-pantoate + NADP(+) = 2-dehydropantoate + NADPH + H(+)</text>
        <dbReference type="Rhea" id="RHEA:16233"/>
        <dbReference type="ChEBI" id="CHEBI:11561"/>
        <dbReference type="ChEBI" id="CHEBI:15378"/>
        <dbReference type="ChEBI" id="CHEBI:15980"/>
        <dbReference type="ChEBI" id="CHEBI:57783"/>
        <dbReference type="ChEBI" id="CHEBI:58349"/>
        <dbReference type="EC" id="1.1.1.169"/>
    </reaction>
</comment>